<dbReference type="EMBL" id="CAIIXF020000004">
    <property type="protein sequence ID" value="CAH1782037.1"/>
    <property type="molecule type" value="Genomic_DNA"/>
</dbReference>
<dbReference type="GO" id="GO:0000032">
    <property type="term" value="P:cell wall mannoprotein biosynthetic process"/>
    <property type="evidence" value="ECO:0007669"/>
    <property type="project" value="TreeGrafter"/>
</dbReference>
<dbReference type="GO" id="GO:0000026">
    <property type="term" value="F:alpha-1,2-mannosyltransferase activity"/>
    <property type="evidence" value="ECO:0007669"/>
    <property type="project" value="TreeGrafter"/>
</dbReference>
<evidence type="ECO:0000256" key="2">
    <source>
        <dbReference type="ARBA" id="ARBA00022679"/>
    </source>
</evidence>
<dbReference type="Pfam" id="PF01793">
    <property type="entry name" value="Glyco_transf_15"/>
    <property type="match status" value="1"/>
</dbReference>
<dbReference type="Proteomes" id="UP000749559">
    <property type="component" value="Unassembled WGS sequence"/>
</dbReference>
<name>A0A8J1UW00_OWEFU</name>
<dbReference type="GO" id="GO:0005794">
    <property type="term" value="C:Golgi apparatus"/>
    <property type="evidence" value="ECO:0007669"/>
    <property type="project" value="TreeGrafter"/>
</dbReference>
<evidence type="ECO:0000313" key="4">
    <source>
        <dbReference type="Proteomes" id="UP000749559"/>
    </source>
</evidence>
<dbReference type="Gene3D" id="3.90.550.10">
    <property type="entry name" value="Spore Coat Polysaccharide Biosynthesis Protein SpsA, Chain A"/>
    <property type="match status" value="1"/>
</dbReference>
<proteinExistence type="inferred from homology"/>
<dbReference type="GO" id="GO:0016020">
    <property type="term" value="C:membrane"/>
    <property type="evidence" value="ECO:0007669"/>
    <property type="project" value="InterPro"/>
</dbReference>
<dbReference type="AlphaFoldDB" id="A0A8J1UW00"/>
<keyword evidence="4" id="KW-1185">Reference proteome</keyword>
<dbReference type="OrthoDB" id="439943at2759"/>
<evidence type="ECO:0000256" key="1">
    <source>
        <dbReference type="ARBA" id="ARBA00007677"/>
    </source>
</evidence>
<sequence>MNKPTITLTGLLAISIIIFIVIRIPLISRTGHSHRISRGGPDTRNWPDRILYQELKRTTEPDLGLQILRSLLKKWPSNKPKAFIYLLMNGTPEGIRRLFSGLKSVDKNYNDEFKYPIVIFHEPGVTHSQKILIQNASKSLIVFQMVEFKIPEFLEKEVPKRACSKNVGYRHMCRFHAKIVTKHPLMELFDYYMRLDDDSQFNGNIKYDLFKEMSDNSYIYGYLGITNDSPECVIGLWDAVRKHISRTSLSLTWPEPMMYYNNFEVASTKLWLKKEYQDYIEYIDKLGGIYYYRWGDAPIKSLAVSLFVPQENIHQFTDVWYTHDTLSYPTVLTLMYTHSITIIALFVIIASIMTYLLRKHKYLKYGQSLLRGSVK</sequence>
<reference evidence="3" key="1">
    <citation type="submission" date="2022-03" db="EMBL/GenBank/DDBJ databases">
        <authorList>
            <person name="Martin C."/>
        </authorList>
    </citation>
    <scope>NUCLEOTIDE SEQUENCE</scope>
</reference>
<organism evidence="3 4">
    <name type="scientific">Owenia fusiformis</name>
    <name type="common">Polychaete worm</name>
    <dbReference type="NCBI Taxonomy" id="6347"/>
    <lineage>
        <taxon>Eukaryota</taxon>
        <taxon>Metazoa</taxon>
        <taxon>Spiralia</taxon>
        <taxon>Lophotrochozoa</taxon>
        <taxon>Annelida</taxon>
        <taxon>Polychaeta</taxon>
        <taxon>Sedentaria</taxon>
        <taxon>Canalipalpata</taxon>
        <taxon>Sabellida</taxon>
        <taxon>Oweniida</taxon>
        <taxon>Oweniidae</taxon>
        <taxon>Owenia</taxon>
    </lineage>
</organism>
<keyword evidence="2" id="KW-0808">Transferase</keyword>
<dbReference type="InterPro" id="IPR002685">
    <property type="entry name" value="Glyco_trans_15"/>
</dbReference>
<dbReference type="InterPro" id="IPR029044">
    <property type="entry name" value="Nucleotide-diphossugar_trans"/>
</dbReference>
<protein>
    <submittedName>
        <fullName evidence="3">Uncharacterized protein</fullName>
    </submittedName>
</protein>
<accession>A0A8J1UW00</accession>
<comment type="similarity">
    <text evidence="1">Belongs to the glycosyltransferase 15 family.</text>
</comment>
<gene>
    <name evidence="3" type="ORF">OFUS_LOCUS8524</name>
</gene>
<dbReference type="GO" id="GO:0006487">
    <property type="term" value="P:protein N-linked glycosylation"/>
    <property type="evidence" value="ECO:0007669"/>
    <property type="project" value="TreeGrafter"/>
</dbReference>
<comment type="caution">
    <text evidence="3">The sequence shown here is derived from an EMBL/GenBank/DDBJ whole genome shotgun (WGS) entry which is preliminary data.</text>
</comment>
<dbReference type="PANTHER" id="PTHR31121">
    <property type="entry name" value="ALPHA-1,2 MANNOSYLTRANSFERASE KTR1"/>
    <property type="match status" value="1"/>
</dbReference>
<evidence type="ECO:0000313" key="3">
    <source>
        <dbReference type="EMBL" id="CAH1782037.1"/>
    </source>
</evidence>
<dbReference type="PANTHER" id="PTHR31121:SF6">
    <property type="entry name" value="ALPHA-1,2 MANNOSYLTRANSFERASE KTR1"/>
    <property type="match status" value="1"/>
</dbReference>
<dbReference type="SUPFAM" id="SSF53448">
    <property type="entry name" value="Nucleotide-diphospho-sugar transferases"/>
    <property type="match status" value="1"/>
</dbReference>